<comment type="caution">
    <text evidence="5">The sequence shown here is derived from an EMBL/GenBank/DDBJ whole genome shotgun (WGS) entry which is preliminary data.</text>
</comment>
<keyword evidence="6" id="KW-1185">Reference proteome</keyword>
<feature type="domain" description="Exonuclease" evidence="4">
    <location>
        <begin position="59"/>
        <end position="233"/>
    </location>
</feature>
<organism evidence="5 6">
    <name type="scientific">Photobacterium rosenbergii</name>
    <dbReference type="NCBI Taxonomy" id="294936"/>
    <lineage>
        <taxon>Bacteria</taxon>
        <taxon>Pseudomonadati</taxon>
        <taxon>Pseudomonadota</taxon>
        <taxon>Gammaproteobacteria</taxon>
        <taxon>Vibrionales</taxon>
        <taxon>Vibrionaceae</taxon>
        <taxon>Photobacterium</taxon>
    </lineage>
</organism>
<evidence type="ECO:0000256" key="1">
    <source>
        <dbReference type="ARBA" id="ARBA00022722"/>
    </source>
</evidence>
<evidence type="ECO:0000313" key="5">
    <source>
        <dbReference type="EMBL" id="MDV5169948.1"/>
    </source>
</evidence>
<dbReference type="InterPro" id="IPR013520">
    <property type="entry name" value="Ribonucl_H"/>
</dbReference>
<dbReference type="EMBL" id="JAWJZI010000004">
    <property type="protein sequence ID" value="MDV5169948.1"/>
    <property type="molecule type" value="Genomic_DNA"/>
</dbReference>
<dbReference type="PANTHER" id="PTHR30231">
    <property type="entry name" value="DNA POLYMERASE III SUBUNIT EPSILON"/>
    <property type="match status" value="1"/>
</dbReference>
<sequence length="254" mass="28337">MKRMLSYFKPLNRLARAQAKWRANHGSSIGSGAIDPAQQVVNLLGGELPAPDTPLLERDIISLDFETTGLNPDKDQILSIGYVEMQNGMLNLSSCEETFIKDSSGINARSAIINQITPEMLTSGQALDEAMDTLLAKMAGKIVLVHGLTVEKSFLEHYLQQRFGIPLPPILWLDTLLIEKMMVTNRHMREEGDYRLSSIRQRYGLPEYPSHGALIDAVATGELLLALLNKCFGRATPRLEEVYDMHHYDLTVAD</sequence>
<dbReference type="CDD" id="cd06127">
    <property type="entry name" value="DEDDh"/>
    <property type="match status" value="1"/>
</dbReference>
<dbReference type="SUPFAM" id="SSF53098">
    <property type="entry name" value="Ribonuclease H-like"/>
    <property type="match status" value="1"/>
</dbReference>
<dbReference type="Pfam" id="PF00929">
    <property type="entry name" value="RNase_T"/>
    <property type="match status" value="1"/>
</dbReference>
<keyword evidence="2" id="KW-0378">Hydrolase</keyword>
<name>A0ABU3ZJ78_9GAMM</name>
<dbReference type="PANTHER" id="PTHR30231:SF4">
    <property type="entry name" value="PROTEIN NEN2"/>
    <property type="match status" value="1"/>
</dbReference>
<evidence type="ECO:0000256" key="3">
    <source>
        <dbReference type="ARBA" id="ARBA00022839"/>
    </source>
</evidence>
<keyword evidence="3 5" id="KW-0269">Exonuclease</keyword>
<dbReference type="InterPro" id="IPR012337">
    <property type="entry name" value="RNaseH-like_sf"/>
</dbReference>
<keyword evidence="1" id="KW-0540">Nuclease</keyword>
<dbReference type="Proteomes" id="UP001186452">
    <property type="component" value="Unassembled WGS sequence"/>
</dbReference>
<protein>
    <submittedName>
        <fullName evidence="5">Exonuclease domain-containing protein</fullName>
    </submittedName>
</protein>
<gene>
    <name evidence="5" type="ORF">R2X38_13175</name>
</gene>
<dbReference type="SMART" id="SM00479">
    <property type="entry name" value="EXOIII"/>
    <property type="match status" value="1"/>
</dbReference>
<dbReference type="Gene3D" id="3.30.420.10">
    <property type="entry name" value="Ribonuclease H-like superfamily/Ribonuclease H"/>
    <property type="match status" value="1"/>
</dbReference>
<dbReference type="GO" id="GO:0004527">
    <property type="term" value="F:exonuclease activity"/>
    <property type="evidence" value="ECO:0007669"/>
    <property type="project" value="UniProtKB-KW"/>
</dbReference>
<dbReference type="InterPro" id="IPR036397">
    <property type="entry name" value="RNaseH_sf"/>
</dbReference>
<reference evidence="5 6" key="1">
    <citation type="submission" date="2023-10" db="EMBL/GenBank/DDBJ databases">
        <title>Marine bacteria isolated from horseshoe crab.</title>
        <authorList>
            <person name="Cheng T.H."/>
        </authorList>
    </citation>
    <scope>NUCLEOTIDE SEQUENCE [LARGE SCALE GENOMIC DNA]</scope>
    <source>
        <strain evidence="5 6">HSC6</strain>
    </source>
</reference>
<evidence type="ECO:0000256" key="2">
    <source>
        <dbReference type="ARBA" id="ARBA00022801"/>
    </source>
</evidence>
<proteinExistence type="predicted"/>
<dbReference type="RefSeq" id="WP_317522708.1">
    <property type="nucleotide sequence ID" value="NZ_JAWJZI010000004.1"/>
</dbReference>
<evidence type="ECO:0000313" key="6">
    <source>
        <dbReference type="Proteomes" id="UP001186452"/>
    </source>
</evidence>
<accession>A0ABU3ZJ78</accession>
<evidence type="ECO:0000259" key="4">
    <source>
        <dbReference type="SMART" id="SM00479"/>
    </source>
</evidence>